<dbReference type="Proteomes" id="UP001597079">
    <property type="component" value="Unassembled WGS sequence"/>
</dbReference>
<comment type="caution">
    <text evidence="2">The sequence shown here is derived from an EMBL/GenBank/DDBJ whole genome shotgun (WGS) entry which is preliminary data.</text>
</comment>
<feature type="transmembrane region" description="Helical" evidence="1">
    <location>
        <begin position="6"/>
        <end position="28"/>
    </location>
</feature>
<keyword evidence="1" id="KW-1133">Transmembrane helix</keyword>
<dbReference type="EMBL" id="JBHUCX010000030">
    <property type="protein sequence ID" value="MFD1675595.1"/>
    <property type="molecule type" value="Genomic_DNA"/>
</dbReference>
<evidence type="ECO:0000313" key="2">
    <source>
        <dbReference type="EMBL" id="MFD1675595.1"/>
    </source>
</evidence>
<keyword evidence="1" id="KW-0812">Transmembrane</keyword>
<name>A0ABW4JK43_9BACL</name>
<reference evidence="3" key="1">
    <citation type="journal article" date="2019" name="Int. J. Syst. Evol. Microbiol.">
        <title>The Global Catalogue of Microorganisms (GCM) 10K type strain sequencing project: providing services to taxonomists for standard genome sequencing and annotation.</title>
        <authorList>
            <consortium name="The Broad Institute Genomics Platform"/>
            <consortium name="The Broad Institute Genome Sequencing Center for Infectious Disease"/>
            <person name="Wu L."/>
            <person name="Ma J."/>
        </authorList>
    </citation>
    <scope>NUCLEOTIDE SEQUENCE [LARGE SCALE GENOMIC DNA]</scope>
    <source>
        <strain evidence="3">CGMCC 1.12286</strain>
    </source>
</reference>
<proteinExistence type="predicted"/>
<keyword evidence="1" id="KW-0472">Membrane</keyword>
<protein>
    <submittedName>
        <fullName evidence="2">Uncharacterized protein</fullName>
    </submittedName>
</protein>
<dbReference type="RefSeq" id="WP_377943479.1">
    <property type="nucleotide sequence ID" value="NZ_JBHUCX010000030.1"/>
</dbReference>
<organism evidence="2 3">
    <name type="scientific">Alicyclobacillus fodiniaquatilis</name>
    <dbReference type="NCBI Taxonomy" id="1661150"/>
    <lineage>
        <taxon>Bacteria</taxon>
        <taxon>Bacillati</taxon>
        <taxon>Bacillota</taxon>
        <taxon>Bacilli</taxon>
        <taxon>Bacillales</taxon>
        <taxon>Alicyclobacillaceae</taxon>
        <taxon>Alicyclobacillus</taxon>
    </lineage>
</organism>
<evidence type="ECO:0000313" key="3">
    <source>
        <dbReference type="Proteomes" id="UP001597079"/>
    </source>
</evidence>
<keyword evidence="3" id="KW-1185">Reference proteome</keyword>
<gene>
    <name evidence="2" type="ORF">ACFSB2_12910</name>
</gene>
<evidence type="ECO:0000256" key="1">
    <source>
        <dbReference type="SAM" id="Phobius"/>
    </source>
</evidence>
<sequence>MTIRVAYIVLSDCFDLYSYMMVAWIIGLQKRYKTIALQKSASSLSISASGTA</sequence>
<accession>A0ABW4JK43</accession>